<feature type="region of interest" description="Disordered" evidence="1">
    <location>
        <begin position="105"/>
        <end position="126"/>
    </location>
</feature>
<gene>
    <name evidence="2" type="ORF">FKW77_003545</name>
</gene>
<feature type="region of interest" description="Disordered" evidence="1">
    <location>
        <begin position="209"/>
        <end position="252"/>
    </location>
</feature>
<feature type="compositionally biased region" description="Polar residues" evidence="1">
    <location>
        <begin position="296"/>
        <end position="307"/>
    </location>
</feature>
<dbReference type="InterPro" id="IPR007681">
    <property type="entry name" value="Mog1"/>
</dbReference>
<feature type="compositionally biased region" description="Basic and acidic residues" evidence="1">
    <location>
        <begin position="240"/>
        <end position="251"/>
    </location>
</feature>
<dbReference type="CDD" id="cd18724">
    <property type="entry name" value="PIN_LabA-like"/>
    <property type="match status" value="1"/>
</dbReference>
<dbReference type="EMBL" id="CP042203">
    <property type="protein sequence ID" value="QDS78069.1"/>
    <property type="molecule type" value="Genomic_DNA"/>
</dbReference>
<evidence type="ECO:0008006" key="4">
    <source>
        <dbReference type="Google" id="ProtNLM"/>
    </source>
</evidence>
<feature type="compositionally biased region" description="Polar residues" evidence="1">
    <location>
        <begin position="1"/>
        <end position="18"/>
    </location>
</feature>
<dbReference type="AlphaFoldDB" id="A0A517LR32"/>
<feature type="compositionally biased region" description="Low complexity" evidence="1">
    <location>
        <begin position="267"/>
        <end position="295"/>
    </location>
</feature>
<dbReference type="GO" id="GO:0006606">
    <property type="term" value="P:protein import into nucleus"/>
    <property type="evidence" value="ECO:0007669"/>
    <property type="project" value="TreeGrafter"/>
</dbReference>
<sequence>MTLNHSPLNRAPNLSTTPIFMPVETSRSPWDFSDAFPLLRSASDHKTQSRSHAAVNSATPDVASRSQKQSHGLGDFSKIYEYLNITAEPWKPLAPTPLEVKPAEELHVPDPNRPPPPGPPIKDDAYASDGAVYIKKNVRFNDDTDVYEATDALDSPTSEDALGPSSPSKKKTKREKKAALKEKKKAINAAKIAGKAGKKQAMALRLKSASDVDSEADVHKSKKATPARKASVHSQSAATRKTELPRHKYDTRSAVAAARTPILNTASASAPIPIPSTPATGASNKSKQKAAQASSVDSSPPKNSQPINLLADNLLPGPITPKIKKIKNKAPATPQAAALPLENNDDSINSLQCLHPYALQPSASIISTSSPQAKRQVPHPFSLYCLPEQTIAFSEATTTMSNSRLAKAAGSALLNVTRGPAVSFPVHKRKPRFETLAEHAHSTPRGRQSPRSQDLGCNFQEPFFDQHYGALSHPQNRVATFTGPQINDFLSPAPAFTIWPKEDRDLQLFFRLVHDFGEDKKALSQPVHLANHTSSPHGIHVFVDFSNIWIGFMEHLKYLPKPPGLRFPHQNLSFDSLVLLLERRRPVGKRVLAGSLPLLPAMELAKAIGYETNILDKVYKARELSEKQKRYLVVNSLRRGNSASAVPGTSEHGIVTSGYASSGAETRVSAAIPLFSNTTGTVIGHPVTPQAPSSSKHMSPEKWVEQGVDEILHLKILESIVDTDEPSTMVVATGDAAKAEYSEGFMKMIIRALKKGWKVELVAWGRSISMEYRKPAFTSMWAGRFRIIELDQYAEFLLDT</sequence>
<dbReference type="PANTHER" id="PTHR15837:SF5">
    <property type="entry name" value="NYN DOMAIN-CONTAINING PROTEIN"/>
    <property type="match status" value="1"/>
</dbReference>
<name>A0A517LR32_9PEZI</name>
<dbReference type="GO" id="GO:0005634">
    <property type="term" value="C:nucleus"/>
    <property type="evidence" value="ECO:0007669"/>
    <property type="project" value="TreeGrafter"/>
</dbReference>
<dbReference type="GO" id="GO:0005085">
    <property type="term" value="F:guanyl-nucleotide exchange factor activity"/>
    <property type="evidence" value="ECO:0007669"/>
    <property type="project" value="TreeGrafter"/>
</dbReference>
<accession>A0A517LR32</accession>
<feature type="compositionally biased region" description="Basic residues" evidence="1">
    <location>
        <begin position="168"/>
        <end position="183"/>
    </location>
</feature>
<feature type="region of interest" description="Disordered" evidence="1">
    <location>
        <begin position="1"/>
        <end position="20"/>
    </location>
</feature>
<evidence type="ECO:0000313" key="3">
    <source>
        <dbReference type="Proteomes" id="UP000316270"/>
    </source>
</evidence>
<dbReference type="Proteomes" id="UP000316270">
    <property type="component" value="Chromosome 19"/>
</dbReference>
<feature type="compositionally biased region" description="Pro residues" evidence="1">
    <location>
        <begin position="111"/>
        <end position="120"/>
    </location>
</feature>
<evidence type="ECO:0000256" key="1">
    <source>
        <dbReference type="SAM" id="MobiDB-lite"/>
    </source>
</evidence>
<proteinExistence type="predicted"/>
<feature type="region of interest" description="Disordered" evidence="1">
    <location>
        <begin position="267"/>
        <end position="313"/>
    </location>
</feature>
<evidence type="ECO:0000313" key="2">
    <source>
        <dbReference type="EMBL" id="QDS78069.1"/>
    </source>
</evidence>
<protein>
    <recommendedName>
        <fullName evidence="4">NYN domain-containing protein</fullName>
    </recommendedName>
</protein>
<organism evidence="2 3">
    <name type="scientific">Venturia effusa</name>
    <dbReference type="NCBI Taxonomy" id="50376"/>
    <lineage>
        <taxon>Eukaryota</taxon>
        <taxon>Fungi</taxon>
        <taxon>Dikarya</taxon>
        <taxon>Ascomycota</taxon>
        <taxon>Pezizomycotina</taxon>
        <taxon>Dothideomycetes</taxon>
        <taxon>Pleosporomycetidae</taxon>
        <taxon>Venturiales</taxon>
        <taxon>Venturiaceae</taxon>
        <taxon>Venturia</taxon>
    </lineage>
</organism>
<dbReference type="PANTHER" id="PTHR15837">
    <property type="entry name" value="RAN GUANINE NUCLEOTIDE RELEASE FACTOR"/>
    <property type="match status" value="1"/>
</dbReference>
<feature type="compositionally biased region" description="Polar residues" evidence="1">
    <location>
        <begin position="50"/>
        <end position="70"/>
    </location>
</feature>
<feature type="region of interest" description="Disordered" evidence="1">
    <location>
        <begin position="43"/>
        <end position="70"/>
    </location>
</feature>
<dbReference type="STRING" id="50376.A0A517LR32"/>
<feature type="region of interest" description="Disordered" evidence="1">
    <location>
        <begin position="151"/>
        <end position="183"/>
    </location>
</feature>
<keyword evidence="3" id="KW-1185">Reference proteome</keyword>
<dbReference type="GO" id="GO:0031267">
    <property type="term" value="F:small GTPase binding"/>
    <property type="evidence" value="ECO:0007669"/>
    <property type="project" value="TreeGrafter"/>
</dbReference>
<reference evidence="2 3" key="1">
    <citation type="submission" date="2019-07" db="EMBL/GenBank/DDBJ databases">
        <title>Finished genome of Venturia effusa.</title>
        <authorList>
            <person name="Young C.A."/>
            <person name="Cox M.P."/>
            <person name="Ganley A.R.D."/>
            <person name="David W.J."/>
        </authorList>
    </citation>
    <scope>NUCLEOTIDE SEQUENCE [LARGE SCALE GENOMIC DNA]</scope>
    <source>
        <strain evidence="3">albino</strain>
    </source>
</reference>
<dbReference type="OrthoDB" id="5590473at2759"/>